<protein>
    <recommendedName>
        <fullName evidence="3">Histidine kinase/HSP90-like ATPase domain-containing protein</fullName>
    </recommendedName>
</protein>
<proteinExistence type="predicted"/>
<evidence type="ECO:0008006" key="3">
    <source>
        <dbReference type="Google" id="ProtNLM"/>
    </source>
</evidence>
<dbReference type="Proteomes" id="UP000176609">
    <property type="component" value="Unassembled WGS sequence"/>
</dbReference>
<reference evidence="1 2" key="1">
    <citation type="journal article" date="2016" name="Nat. Commun.">
        <title>Thousands of microbial genomes shed light on interconnected biogeochemical processes in an aquifer system.</title>
        <authorList>
            <person name="Anantharaman K."/>
            <person name="Brown C.T."/>
            <person name="Hug L.A."/>
            <person name="Sharon I."/>
            <person name="Castelle C.J."/>
            <person name="Probst A.J."/>
            <person name="Thomas B.C."/>
            <person name="Singh A."/>
            <person name="Wilkins M.J."/>
            <person name="Karaoz U."/>
            <person name="Brodie E.L."/>
            <person name="Williams K.H."/>
            <person name="Hubbard S.S."/>
            <person name="Banfield J.F."/>
        </authorList>
    </citation>
    <scope>NUCLEOTIDE SEQUENCE [LARGE SCALE GENOMIC DNA]</scope>
</reference>
<accession>A0A1F6AQ92</accession>
<dbReference type="EMBL" id="MFJR01000007">
    <property type="protein sequence ID" value="OGG26861.1"/>
    <property type="molecule type" value="Genomic_DNA"/>
</dbReference>
<dbReference type="AlphaFoldDB" id="A0A1F6AQ92"/>
<evidence type="ECO:0000313" key="2">
    <source>
        <dbReference type="Proteomes" id="UP000176609"/>
    </source>
</evidence>
<sequence>MKILVYHKSMTKIINTSIGWTTSALPVDLSPEWYCATRDVFQARLESLLSSLEKIKGGEAYLLTAICGEIGNNSFDHNLGNWRDVQGVFFAFDEEEKAVVLADRGQGIRQTLSRVINDVKSDSEALTIAFTKAISGRFPERRGNGLKFVARTVKEKSWELTFYSGDAVLSIKKNSALELEVSKMNVNGCCAILRY</sequence>
<gene>
    <name evidence="1" type="ORF">A2960_01725</name>
</gene>
<evidence type="ECO:0000313" key="1">
    <source>
        <dbReference type="EMBL" id="OGG26861.1"/>
    </source>
</evidence>
<organism evidence="1 2">
    <name type="scientific">Candidatus Gottesmanbacteria bacterium RIFCSPLOWO2_01_FULL_39_12b</name>
    <dbReference type="NCBI Taxonomy" id="1798388"/>
    <lineage>
        <taxon>Bacteria</taxon>
        <taxon>Candidatus Gottesmaniibacteriota</taxon>
    </lineage>
</organism>
<name>A0A1F6AQ92_9BACT</name>
<comment type="caution">
    <text evidence="1">The sequence shown here is derived from an EMBL/GenBank/DDBJ whole genome shotgun (WGS) entry which is preliminary data.</text>
</comment>